<name>A0A1Z9YXS7_9GAMM</name>
<dbReference type="AlphaFoldDB" id="A0A1Z9YXS7"/>
<gene>
    <name evidence="1" type="ORF">CAP51_09945</name>
</gene>
<reference evidence="1 2" key="1">
    <citation type="submission" date="2017-05" db="EMBL/GenBank/DDBJ databases">
        <title>Acinetobacter populi ANC 5415 (= PBJ7), whole genome shotgun sequencing project.</title>
        <authorList>
            <person name="Nemec A."/>
            <person name="Radolfova-Krizova L."/>
        </authorList>
    </citation>
    <scope>NUCLEOTIDE SEQUENCE [LARGE SCALE GENOMIC DNA]</scope>
    <source>
        <strain evidence="1 2">PBJ7</strain>
    </source>
</reference>
<dbReference type="RefSeq" id="WP_087620610.1">
    <property type="nucleotide sequence ID" value="NZ_NEXX01000003.1"/>
</dbReference>
<proteinExistence type="predicted"/>
<comment type="caution">
    <text evidence="1">The sequence shown here is derived from an EMBL/GenBank/DDBJ whole genome shotgun (WGS) entry which is preliminary data.</text>
</comment>
<organism evidence="1 2">
    <name type="scientific">Acinetobacter populi</name>
    <dbReference type="NCBI Taxonomy" id="1582270"/>
    <lineage>
        <taxon>Bacteria</taxon>
        <taxon>Pseudomonadati</taxon>
        <taxon>Pseudomonadota</taxon>
        <taxon>Gammaproteobacteria</taxon>
        <taxon>Moraxellales</taxon>
        <taxon>Moraxellaceae</taxon>
        <taxon>Acinetobacter</taxon>
    </lineage>
</organism>
<evidence type="ECO:0000313" key="1">
    <source>
        <dbReference type="EMBL" id="OUY07008.1"/>
    </source>
</evidence>
<sequence length="62" mass="6863">MSFKYQAPEGYKPTTIVVSGEQLPVKNGVIESGQDIYHILKPLGFERNVEIPDSKKVISAKS</sequence>
<evidence type="ECO:0000313" key="2">
    <source>
        <dbReference type="Proteomes" id="UP000196536"/>
    </source>
</evidence>
<protein>
    <submittedName>
        <fullName evidence="1">Uncharacterized protein</fullName>
    </submittedName>
</protein>
<accession>A0A1Z9YXS7</accession>
<keyword evidence="2" id="KW-1185">Reference proteome</keyword>
<dbReference type="EMBL" id="NEXX01000003">
    <property type="protein sequence ID" value="OUY07008.1"/>
    <property type="molecule type" value="Genomic_DNA"/>
</dbReference>
<dbReference type="Proteomes" id="UP000196536">
    <property type="component" value="Unassembled WGS sequence"/>
</dbReference>
<dbReference type="OrthoDB" id="6700824at2"/>